<organism evidence="1 2">
    <name type="scientific">Costertonia aggregata</name>
    <dbReference type="NCBI Taxonomy" id="343403"/>
    <lineage>
        <taxon>Bacteria</taxon>
        <taxon>Pseudomonadati</taxon>
        <taxon>Bacteroidota</taxon>
        <taxon>Flavobacteriia</taxon>
        <taxon>Flavobacteriales</taxon>
        <taxon>Flavobacteriaceae</taxon>
        <taxon>Costertonia</taxon>
    </lineage>
</organism>
<accession>A0A7H9AQK5</accession>
<dbReference type="NCBIfam" id="TIGR02436">
    <property type="entry name" value="four helix bundle protein"/>
    <property type="match status" value="1"/>
</dbReference>
<dbReference type="Pfam" id="PF05635">
    <property type="entry name" value="23S_rRNA_IVP"/>
    <property type="match status" value="1"/>
</dbReference>
<dbReference type="Gene3D" id="1.20.1440.60">
    <property type="entry name" value="23S rRNA-intervening sequence"/>
    <property type="match status" value="1"/>
</dbReference>
<dbReference type="SUPFAM" id="SSF158446">
    <property type="entry name" value="IVS-encoded protein-like"/>
    <property type="match status" value="1"/>
</dbReference>
<protein>
    <submittedName>
        <fullName evidence="1">Four helix bundle protein</fullName>
    </submittedName>
</protein>
<dbReference type="Proteomes" id="UP000509302">
    <property type="component" value="Chromosome"/>
</dbReference>
<proteinExistence type="predicted"/>
<dbReference type="AlphaFoldDB" id="A0A7H9AQK5"/>
<keyword evidence="2" id="KW-1185">Reference proteome</keyword>
<sequence>MAAKRFEDVLVWQKLRDFAVNIYDDFKILKDCSFKDQISRASVSISNNIAEGFDRRKILISSDSYILP</sequence>
<gene>
    <name evidence="1" type="ORF">HYG79_10265</name>
</gene>
<dbReference type="InterPro" id="IPR036583">
    <property type="entry name" value="23S_rRNA_IVS_sf"/>
</dbReference>
<evidence type="ECO:0000313" key="2">
    <source>
        <dbReference type="Proteomes" id="UP000509302"/>
    </source>
</evidence>
<dbReference type="EMBL" id="CP058595">
    <property type="protein sequence ID" value="QLG45714.1"/>
    <property type="molecule type" value="Genomic_DNA"/>
</dbReference>
<dbReference type="KEGG" id="cagg:HYG79_10265"/>
<name>A0A7H9AQK5_9FLAO</name>
<evidence type="ECO:0000313" key="1">
    <source>
        <dbReference type="EMBL" id="QLG45714.1"/>
    </source>
</evidence>
<reference evidence="1 2" key="1">
    <citation type="journal article" date="2006" name="Int. J. Syst. Evol. Microbiol.">
        <title>Costertonia aggregata gen. nov., sp. nov., a mesophilic marine bacterium of the family Flavobacteriaceae, isolated from a mature biofilm.</title>
        <authorList>
            <person name="Kwon K.K."/>
            <person name="Lee Y.K."/>
            <person name="Lee H.K."/>
        </authorList>
    </citation>
    <scope>NUCLEOTIDE SEQUENCE [LARGE SCALE GENOMIC DNA]</scope>
    <source>
        <strain evidence="1 2">KCCM 42265</strain>
    </source>
</reference>
<dbReference type="InterPro" id="IPR012657">
    <property type="entry name" value="23S_rRNA-intervening_sequence"/>
</dbReference>